<comment type="caution">
    <text evidence="1">The sequence shown here is derived from an EMBL/GenBank/DDBJ whole genome shotgun (WGS) entry which is preliminary data.</text>
</comment>
<gene>
    <name evidence="1" type="ORF">P775_26760</name>
</gene>
<dbReference type="OrthoDB" id="7725299at2"/>
<protein>
    <submittedName>
        <fullName evidence="1">Uncharacterized protein</fullName>
    </submittedName>
</protein>
<reference evidence="1 2" key="1">
    <citation type="submission" date="2013-09" db="EMBL/GenBank/DDBJ databases">
        <title>Genome sequencing of Phaeobacter antarcticus sp. nov. SM1211.</title>
        <authorList>
            <person name="Zhang X.-Y."/>
            <person name="Liu C."/>
            <person name="Chen X.-L."/>
            <person name="Xie B.-B."/>
            <person name="Qin Q.-L."/>
            <person name="Rong J.-C."/>
            <person name="Zhang Y.-Z."/>
        </authorList>
    </citation>
    <scope>NUCLEOTIDE SEQUENCE [LARGE SCALE GENOMIC DNA]</scope>
    <source>
        <strain evidence="1 2">SM1211</strain>
    </source>
</reference>
<dbReference type="AlphaFoldDB" id="A0A2G8QYE9"/>
<accession>A0A2G8QYE9</accession>
<keyword evidence="2" id="KW-1185">Reference proteome</keyword>
<dbReference type="EMBL" id="AWWI01000181">
    <property type="protein sequence ID" value="PIL14309.1"/>
    <property type="molecule type" value="Genomic_DNA"/>
</dbReference>
<evidence type="ECO:0000313" key="1">
    <source>
        <dbReference type="EMBL" id="PIL14309.1"/>
    </source>
</evidence>
<proteinExistence type="predicted"/>
<organism evidence="1 2">
    <name type="scientific">Puniceibacterium antarcticum</name>
    <dbReference type="NCBI Taxonomy" id="1206336"/>
    <lineage>
        <taxon>Bacteria</taxon>
        <taxon>Pseudomonadati</taxon>
        <taxon>Pseudomonadota</taxon>
        <taxon>Alphaproteobacteria</taxon>
        <taxon>Rhodobacterales</taxon>
        <taxon>Paracoccaceae</taxon>
        <taxon>Puniceibacterium</taxon>
    </lineage>
</organism>
<dbReference type="Proteomes" id="UP000231259">
    <property type="component" value="Unassembled WGS sequence"/>
</dbReference>
<name>A0A2G8QYE9_9RHOB</name>
<evidence type="ECO:0000313" key="2">
    <source>
        <dbReference type="Proteomes" id="UP000231259"/>
    </source>
</evidence>
<sequence length="170" mass="18773">MTTLQDVPTLIGAAKAKAKRSKDRISKIREHLEGQPGSESQVEELHAANVELELVAVDIFTLFEVRMQNHFKRGPFSRKLRSALLETGHTDLVDGIQKCYLAINVLKHGKGASYRELLKTPTTLFHVKPAESTTSQDENAPSGLIDIGVPGFFDGLAATLLQAHQFLENR</sequence>
<dbReference type="RefSeq" id="WP_099913620.1">
    <property type="nucleotide sequence ID" value="NZ_AWWI01000181.1"/>
</dbReference>